<dbReference type="EMBL" id="JAJTJA010000003">
    <property type="protein sequence ID" value="KAH8701899.1"/>
    <property type="molecule type" value="Genomic_DNA"/>
</dbReference>
<proteinExistence type="predicted"/>
<feature type="domain" description="Shikimate dehydrogenase substrate binding N-terminal" evidence="1">
    <location>
        <begin position="11"/>
        <end position="91"/>
    </location>
</feature>
<dbReference type="InterPro" id="IPR046346">
    <property type="entry name" value="Aminoacid_DH-like_N_sf"/>
</dbReference>
<dbReference type="GO" id="GO:0009423">
    <property type="term" value="P:chorismate biosynthetic process"/>
    <property type="evidence" value="ECO:0007669"/>
    <property type="project" value="TreeGrafter"/>
</dbReference>
<keyword evidence="3" id="KW-1185">Reference proteome</keyword>
<evidence type="ECO:0000313" key="2">
    <source>
        <dbReference type="EMBL" id="KAH8701899.1"/>
    </source>
</evidence>
<dbReference type="GO" id="GO:0004764">
    <property type="term" value="F:shikimate 3-dehydrogenase (NADP+) activity"/>
    <property type="evidence" value="ECO:0007669"/>
    <property type="project" value="InterPro"/>
</dbReference>
<dbReference type="AlphaFoldDB" id="A0AAD4Q147"/>
<evidence type="ECO:0000313" key="3">
    <source>
        <dbReference type="Proteomes" id="UP001201262"/>
    </source>
</evidence>
<comment type="caution">
    <text evidence="2">The sequence shown here is derived from an EMBL/GenBank/DDBJ whole genome shotgun (WGS) entry which is preliminary data.</text>
</comment>
<dbReference type="Proteomes" id="UP001201262">
    <property type="component" value="Unassembled WGS sequence"/>
</dbReference>
<evidence type="ECO:0000259" key="1">
    <source>
        <dbReference type="Pfam" id="PF08501"/>
    </source>
</evidence>
<dbReference type="SUPFAM" id="SSF53223">
    <property type="entry name" value="Aminoacid dehydrogenase-like, N-terminal domain"/>
    <property type="match status" value="1"/>
</dbReference>
<dbReference type="PANTHER" id="PTHR21089:SF1">
    <property type="entry name" value="BIFUNCTIONAL 3-DEHYDROQUINATE DEHYDRATASE_SHIKIMATE DEHYDROGENASE, CHLOROPLASTIC"/>
    <property type="match status" value="1"/>
</dbReference>
<sequence length="317" mass="35197">MRKTTRKTLFLFGQPIEHSVSPVFHNTLFKSLKLPWRYIRLDSQDAEDLAWFMRNADFVGAAVTMPNKTRVIPYLDTLTEDARRIGCVNTIYTREVTSNREGGHSLVGTNTDWLGIKNALWSHDPGLVHLLQERPAVVIGGGATSRSAIYALTEGFGVKEVFLVNRDAEEVEVMIKDLKKRGMREALTHLETMEDVSKRLHVCPAVIISAVPDMGPQTPLEQLARKIALTLIQMQDTDSGITPGALLEMAYTPSPWTQLAKAASAAGWKIITGIDVMELQAIEQAALWTGVNIETLPYEEARNAMRSAILARGKCKI</sequence>
<protein>
    <recommendedName>
        <fullName evidence="1">Shikimate dehydrogenase substrate binding N-terminal domain-containing protein</fullName>
    </recommendedName>
</protein>
<dbReference type="Gene3D" id="3.40.50.720">
    <property type="entry name" value="NAD(P)-binding Rossmann-like Domain"/>
    <property type="match status" value="1"/>
</dbReference>
<dbReference type="Pfam" id="PF08501">
    <property type="entry name" value="Shikimate_dh_N"/>
    <property type="match status" value="1"/>
</dbReference>
<dbReference type="InterPro" id="IPR013708">
    <property type="entry name" value="Shikimate_DH-bd_N"/>
</dbReference>
<dbReference type="SUPFAM" id="SSF51735">
    <property type="entry name" value="NAD(P)-binding Rossmann-fold domains"/>
    <property type="match status" value="1"/>
</dbReference>
<reference evidence="2" key="1">
    <citation type="submission" date="2021-12" db="EMBL/GenBank/DDBJ databases">
        <title>Convergent genome expansion in fungi linked to evolution of root-endophyte symbiosis.</title>
        <authorList>
            <consortium name="DOE Joint Genome Institute"/>
            <person name="Ke Y.-H."/>
            <person name="Bonito G."/>
            <person name="Liao H.-L."/>
            <person name="Looney B."/>
            <person name="Rojas-Flechas A."/>
            <person name="Nash J."/>
            <person name="Hameed K."/>
            <person name="Schadt C."/>
            <person name="Martin F."/>
            <person name="Crous P.W."/>
            <person name="Miettinen O."/>
            <person name="Magnuson J.K."/>
            <person name="Labbe J."/>
            <person name="Jacobson D."/>
            <person name="Doktycz M.J."/>
            <person name="Veneault-Fourrey C."/>
            <person name="Kuo A."/>
            <person name="Mondo S."/>
            <person name="Calhoun S."/>
            <person name="Riley R."/>
            <person name="Ohm R."/>
            <person name="LaButti K."/>
            <person name="Andreopoulos B."/>
            <person name="Pangilinan J."/>
            <person name="Nolan M."/>
            <person name="Tritt A."/>
            <person name="Clum A."/>
            <person name="Lipzen A."/>
            <person name="Daum C."/>
            <person name="Barry K."/>
            <person name="Grigoriev I.V."/>
            <person name="Vilgalys R."/>
        </authorList>
    </citation>
    <scope>NUCLEOTIDE SEQUENCE</scope>
    <source>
        <strain evidence="2">PMI_201</strain>
    </source>
</reference>
<organism evidence="2 3">
    <name type="scientific">Talaromyces proteolyticus</name>
    <dbReference type="NCBI Taxonomy" id="1131652"/>
    <lineage>
        <taxon>Eukaryota</taxon>
        <taxon>Fungi</taxon>
        <taxon>Dikarya</taxon>
        <taxon>Ascomycota</taxon>
        <taxon>Pezizomycotina</taxon>
        <taxon>Eurotiomycetes</taxon>
        <taxon>Eurotiomycetidae</taxon>
        <taxon>Eurotiales</taxon>
        <taxon>Trichocomaceae</taxon>
        <taxon>Talaromyces</taxon>
        <taxon>Talaromyces sect. Bacilispori</taxon>
    </lineage>
</organism>
<dbReference type="GeneID" id="70239498"/>
<dbReference type="Gene3D" id="3.40.50.10860">
    <property type="entry name" value="Leucine Dehydrogenase, chain A, domain 1"/>
    <property type="match status" value="1"/>
</dbReference>
<dbReference type="RefSeq" id="XP_046075275.1">
    <property type="nucleotide sequence ID" value="XM_046209211.1"/>
</dbReference>
<dbReference type="InterPro" id="IPR022893">
    <property type="entry name" value="Shikimate_DH_fam"/>
</dbReference>
<name>A0AAD4Q147_9EURO</name>
<dbReference type="CDD" id="cd01065">
    <property type="entry name" value="NAD_bind_Shikimate_DH"/>
    <property type="match status" value="1"/>
</dbReference>
<dbReference type="PANTHER" id="PTHR21089">
    <property type="entry name" value="SHIKIMATE DEHYDROGENASE"/>
    <property type="match status" value="1"/>
</dbReference>
<gene>
    <name evidence="2" type="ORF">BGW36DRAFT_108100</name>
</gene>
<accession>A0AAD4Q147</accession>
<dbReference type="GO" id="GO:0019632">
    <property type="term" value="P:shikimate metabolic process"/>
    <property type="evidence" value="ECO:0007669"/>
    <property type="project" value="TreeGrafter"/>
</dbReference>
<dbReference type="InterPro" id="IPR036291">
    <property type="entry name" value="NAD(P)-bd_dom_sf"/>
</dbReference>